<dbReference type="SMART" id="SM00388">
    <property type="entry name" value="HisKA"/>
    <property type="match status" value="1"/>
</dbReference>
<evidence type="ECO:0000256" key="5">
    <source>
        <dbReference type="ARBA" id="ARBA00023012"/>
    </source>
</evidence>
<feature type="domain" description="Histidine kinase" evidence="7">
    <location>
        <begin position="844"/>
        <end position="1066"/>
    </location>
</feature>
<dbReference type="SUPFAM" id="SSF63829">
    <property type="entry name" value="Calcium-dependent phosphotriesterase"/>
    <property type="match status" value="3"/>
</dbReference>
<dbReference type="Gene3D" id="3.30.565.10">
    <property type="entry name" value="Histidine kinase-like ATPase, C-terminal domain"/>
    <property type="match status" value="1"/>
</dbReference>
<evidence type="ECO:0000313" key="8">
    <source>
        <dbReference type="EMBL" id="MBC6002722.1"/>
    </source>
</evidence>
<dbReference type="InterPro" id="IPR011110">
    <property type="entry name" value="Reg_prop"/>
</dbReference>
<dbReference type="InterPro" id="IPR004358">
    <property type="entry name" value="Sig_transdc_His_kin-like_C"/>
</dbReference>
<keyword evidence="9" id="KW-1185">Reference proteome</keyword>
<dbReference type="SUPFAM" id="SSF47384">
    <property type="entry name" value="Homodimeric domain of signal transducing histidine kinase"/>
    <property type="match status" value="1"/>
</dbReference>
<comment type="caution">
    <text evidence="8">The sequence shown here is derived from an EMBL/GenBank/DDBJ whole genome shotgun (WGS) entry which is preliminary data.</text>
</comment>
<evidence type="ECO:0000256" key="6">
    <source>
        <dbReference type="SAM" id="Phobius"/>
    </source>
</evidence>
<accession>A0ABR7K0V7</accession>
<evidence type="ECO:0000256" key="3">
    <source>
        <dbReference type="ARBA" id="ARBA00022553"/>
    </source>
</evidence>
<dbReference type="CDD" id="cd00082">
    <property type="entry name" value="HisKA"/>
    <property type="match status" value="1"/>
</dbReference>
<sequence length="1082" mass="123034">MGKFSLLKRFNVFIVINIIVFLYSRVNIYADFEHINFNNANIEQGISQSTIDVIFQDSKGYVWLGTNDGLNKFNGYDFKVYNYEEEKNSISNSHITDIAEDNYGNIWITTSKGVNKLNPDTDEIINYTEENNLISSDNATEVILSKDNKIIVATSNGLNVYNEKENKFKQVLGQEKDLICKFMYSIDEDNLGNIWIGTKKGVIKVSKDFKILNSYPANGKKNSVGEGDVYNIYCDDEDGYVWVGNANSGLSKINMKTNEITKYKHSSSDSKSLPSSSIGAITKDSKGNIWIGTSNGLAKYNKKEDNFYTYQHKVYDKNSLINNNIKSLMEDSEGIIWVGTYSGISMFDTESKIKHYKAGLDKDYLLNENIVHGIYEDDDGYLWVGTNSKGVNIIDKKHNKSKFINSTTNEEFISDSINDITGKGNIIYIATDDGLIKLDKSNNVLKHYNVEDGLLDEKVTDILVDSKGYIWLGTPDGVNILNPKTEEFIDINEFINNGQAPNRYVRHIYEDSEGNYYLGFLEQQGLSVINTKDKTIKNYKYSKSDKNSISNNHVRYINEDSKGNIWVGTSYGLNKFDKKTKKFKRYTTKDGIANNTIYGILVDNKDNIWISTNKGISKIDTTNNKVQNLGVIDGLQSNEFNGNAAYKNNKGEFFFGGVNGLNSFYPDKIIKSGEKPNLIFDRFIINNKEYCNIDKMKFNENTDIITIKFFTSNYSSFQNTTYEYSLEGTSKNVVRTKDNHVTYNDLPPGKYTFKVKAIDSSGNISDEKQVEFTIKPPFWLSGYACVIYILAIIIFIINHKNKVKRLDRLVQKKTLRLREEMERNTILLNKNIKLERNKNSYFVNLSHELRTPLNVISSTNQLINGLIRKDGDIKKQNLGHYIDVSQRNCKRLLNLINNIVDSTKLQNDMYVISLKETDIVYLVEETALTLIDYVKTKGIHLIIDPEIEEKTIMCDSHEIERCIVNLVGNAAKFTPEGGNITITIKDLEDKVMISVLDTGIGIDEKYHKVIFDRFSQVVDLNNEVKGGSGLGLTITNHIIKLHKGEIYVESKVGEGSNFVIILPVNPNIEDENKYVESNVEQI</sequence>
<keyword evidence="4 8" id="KW-0808">Transferase</keyword>
<name>A0ABR7K0V7_9FIRM</name>
<keyword evidence="5" id="KW-0902">Two-component regulatory system</keyword>
<dbReference type="Gene3D" id="2.130.10.10">
    <property type="entry name" value="YVTN repeat-like/Quinoprotein amine dehydrogenase"/>
    <property type="match status" value="2"/>
</dbReference>
<keyword evidence="6" id="KW-0812">Transmembrane</keyword>
<evidence type="ECO:0000256" key="4">
    <source>
        <dbReference type="ARBA" id="ARBA00022777"/>
    </source>
</evidence>
<dbReference type="InterPro" id="IPR013783">
    <property type="entry name" value="Ig-like_fold"/>
</dbReference>
<dbReference type="SMART" id="SM00387">
    <property type="entry name" value="HATPase_c"/>
    <property type="match status" value="1"/>
</dbReference>
<dbReference type="Pfam" id="PF02518">
    <property type="entry name" value="HATPase_c"/>
    <property type="match status" value="1"/>
</dbReference>
<dbReference type="SUPFAM" id="SSF55874">
    <property type="entry name" value="ATPase domain of HSP90 chaperone/DNA topoisomerase II/histidine kinase"/>
    <property type="match status" value="1"/>
</dbReference>
<dbReference type="GO" id="GO:0016301">
    <property type="term" value="F:kinase activity"/>
    <property type="evidence" value="ECO:0007669"/>
    <property type="project" value="UniProtKB-KW"/>
</dbReference>
<gene>
    <name evidence="8" type="ORF">H8891_02825</name>
</gene>
<dbReference type="InterPro" id="IPR036890">
    <property type="entry name" value="HATPase_C_sf"/>
</dbReference>
<dbReference type="EMBL" id="JACRWD010000001">
    <property type="protein sequence ID" value="MBC6002722.1"/>
    <property type="molecule type" value="Genomic_DNA"/>
</dbReference>
<dbReference type="PRINTS" id="PR00344">
    <property type="entry name" value="BCTRLSENSOR"/>
</dbReference>
<keyword evidence="3" id="KW-0597">Phosphoprotein</keyword>
<dbReference type="InterPro" id="IPR036097">
    <property type="entry name" value="HisK_dim/P_sf"/>
</dbReference>
<keyword evidence="6" id="KW-1133">Transmembrane helix</keyword>
<dbReference type="Proteomes" id="UP000611796">
    <property type="component" value="Unassembled WGS sequence"/>
</dbReference>
<reference evidence="8 9" key="1">
    <citation type="submission" date="2020-08" db="EMBL/GenBank/DDBJ databases">
        <authorList>
            <person name="Liu C."/>
            <person name="Sun Q."/>
        </authorList>
    </citation>
    <scope>NUCLEOTIDE SEQUENCE [LARGE SCALE GENOMIC DNA]</scope>
    <source>
        <strain evidence="8 9">NSJ-45</strain>
    </source>
</reference>
<dbReference type="Gene3D" id="1.10.287.130">
    <property type="match status" value="1"/>
</dbReference>
<evidence type="ECO:0000256" key="1">
    <source>
        <dbReference type="ARBA" id="ARBA00000085"/>
    </source>
</evidence>
<organism evidence="8 9">
    <name type="scientific">Paeniclostridium hominis</name>
    <dbReference type="NCBI Taxonomy" id="2764329"/>
    <lineage>
        <taxon>Bacteria</taxon>
        <taxon>Bacillati</taxon>
        <taxon>Bacillota</taxon>
        <taxon>Clostridia</taxon>
        <taxon>Peptostreptococcales</taxon>
        <taxon>Peptostreptococcaceae</taxon>
        <taxon>Paeniclostridium</taxon>
    </lineage>
</organism>
<keyword evidence="4 8" id="KW-0418">Kinase</keyword>
<evidence type="ECO:0000313" key="9">
    <source>
        <dbReference type="Proteomes" id="UP000611796"/>
    </source>
</evidence>
<comment type="catalytic activity">
    <reaction evidence="1">
        <text>ATP + protein L-histidine = ADP + protein N-phospho-L-histidine.</text>
        <dbReference type="EC" id="2.7.13.3"/>
    </reaction>
</comment>
<evidence type="ECO:0000256" key="2">
    <source>
        <dbReference type="ARBA" id="ARBA00012438"/>
    </source>
</evidence>
<dbReference type="InterPro" id="IPR003661">
    <property type="entry name" value="HisK_dim/P_dom"/>
</dbReference>
<evidence type="ECO:0000259" key="7">
    <source>
        <dbReference type="PROSITE" id="PS50109"/>
    </source>
</evidence>
<dbReference type="InterPro" id="IPR015943">
    <property type="entry name" value="WD40/YVTN_repeat-like_dom_sf"/>
</dbReference>
<proteinExistence type="predicted"/>
<dbReference type="PROSITE" id="PS50109">
    <property type="entry name" value="HIS_KIN"/>
    <property type="match status" value="1"/>
</dbReference>
<protein>
    <recommendedName>
        <fullName evidence="2">histidine kinase</fullName>
        <ecNumber evidence="2">2.7.13.3</ecNumber>
    </recommendedName>
</protein>
<dbReference type="PANTHER" id="PTHR43547:SF2">
    <property type="entry name" value="HYBRID SIGNAL TRANSDUCTION HISTIDINE KINASE C"/>
    <property type="match status" value="1"/>
</dbReference>
<dbReference type="Pfam" id="PF07495">
    <property type="entry name" value="Y_Y_Y"/>
    <property type="match status" value="1"/>
</dbReference>
<dbReference type="InterPro" id="IPR011123">
    <property type="entry name" value="Y_Y_Y"/>
</dbReference>
<dbReference type="EC" id="2.7.13.3" evidence="2"/>
<dbReference type="InterPro" id="IPR005467">
    <property type="entry name" value="His_kinase_dom"/>
</dbReference>
<dbReference type="InterPro" id="IPR003594">
    <property type="entry name" value="HATPase_dom"/>
</dbReference>
<dbReference type="Gene3D" id="2.60.40.10">
    <property type="entry name" value="Immunoglobulins"/>
    <property type="match status" value="1"/>
</dbReference>
<keyword evidence="6" id="KW-0472">Membrane</keyword>
<dbReference type="PANTHER" id="PTHR43547">
    <property type="entry name" value="TWO-COMPONENT HISTIDINE KINASE"/>
    <property type="match status" value="1"/>
</dbReference>
<dbReference type="Pfam" id="PF07494">
    <property type="entry name" value="Reg_prop"/>
    <property type="match status" value="8"/>
</dbReference>
<feature type="transmembrane region" description="Helical" evidence="6">
    <location>
        <begin position="778"/>
        <end position="798"/>
    </location>
</feature>
<dbReference type="Pfam" id="PF00512">
    <property type="entry name" value="HisKA"/>
    <property type="match status" value="1"/>
</dbReference>